<dbReference type="EMBL" id="CP108135">
    <property type="protein sequence ID" value="WTP67159.1"/>
    <property type="molecule type" value="Genomic_DNA"/>
</dbReference>
<keyword evidence="1" id="KW-0808">Transferase</keyword>
<dbReference type="GO" id="GO:0032259">
    <property type="term" value="P:methylation"/>
    <property type="evidence" value="ECO:0007669"/>
    <property type="project" value="UniProtKB-KW"/>
</dbReference>
<sequence>MNTATAALDRAARALNRPPPAVLAGQLDISQTTGRNGWPLPFRPWNGLTVLDTYCCQGGAGWGYYLAGFRVVGLDKADQPHYPFPFIQGDAVEYILAHGHEYDLIHGSPPCQRYTNAQRLRGNDHPDLLGPTREAMQATGRPHILENVVGAARYLLDPLTLCGAMFGLRTYRHRLFESPLELGTRLHPRHIAPVAKMGRRVRDGEFMHIVGNFTGVDLAREIMGMPWANRDGLRESIPPVYTQFLGEQAAEQILAARAAA</sequence>
<name>A0ABZ1K4S4_9ACTN</name>
<reference evidence="1 2" key="1">
    <citation type="submission" date="2022-10" db="EMBL/GenBank/DDBJ databases">
        <title>The complete genomes of actinobacterial strains from the NBC collection.</title>
        <authorList>
            <person name="Joergensen T.S."/>
            <person name="Alvarez Arevalo M."/>
            <person name="Sterndorff E.B."/>
            <person name="Faurdal D."/>
            <person name="Vuksanovic O."/>
            <person name="Mourched A.-S."/>
            <person name="Charusanti P."/>
            <person name="Shaw S."/>
            <person name="Blin K."/>
            <person name="Weber T."/>
        </authorList>
    </citation>
    <scope>NUCLEOTIDE SEQUENCE [LARGE SCALE GENOMIC DNA]</scope>
    <source>
        <strain evidence="1 2">NBC_00185</strain>
    </source>
</reference>
<gene>
    <name evidence="1" type="ORF">OG560_17740</name>
</gene>
<dbReference type="Proteomes" id="UP001622496">
    <property type="component" value="Chromosome"/>
</dbReference>
<proteinExistence type="predicted"/>
<evidence type="ECO:0000313" key="2">
    <source>
        <dbReference type="Proteomes" id="UP001622496"/>
    </source>
</evidence>
<dbReference type="InterPro" id="IPR029063">
    <property type="entry name" value="SAM-dependent_MTases_sf"/>
</dbReference>
<protein>
    <submittedName>
        <fullName evidence="1">SAM-dependent methyltransferase</fullName>
    </submittedName>
</protein>
<dbReference type="Gene3D" id="3.40.50.150">
    <property type="entry name" value="Vaccinia Virus protein VP39"/>
    <property type="match status" value="1"/>
</dbReference>
<organism evidence="1 2">
    <name type="scientific">[Kitasatospora] papulosa</name>
    <dbReference type="NCBI Taxonomy" id="1464011"/>
    <lineage>
        <taxon>Bacteria</taxon>
        <taxon>Bacillati</taxon>
        <taxon>Actinomycetota</taxon>
        <taxon>Actinomycetes</taxon>
        <taxon>Kitasatosporales</taxon>
        <taxon>Streptomycetaceae</taxon>
        <taxon>Streptomyces</taxon>
    </lineage>
</organism>
<keyword evidence="2" id="KW-1185">Reference proteome</keyword>
<evidence type="ECO:0000313" key="1">
    <source>
        <dbReference type="EMBL" id="WTP67159.1"/>
    </source>
</evidence>
<dbReference type="SUPFAM" id="SSF53335">
    <property type="entry name" value="S-adenosyl-L-methionine-dependent methyltransferases"/>
    <property type="match status" value="1"/>
</dbReference>
<dbReference type="RefSeq" id="WP_406188401.1">
    <property type="nucleotide sequence ID" value="NZ_CP108135.1"/>
</dbReference>
<dbReference type="GO" id="GO:0008168">
    <property type="term" value="F:methyltransferase activity"/>
    <property type="evidence" value="ECO:0007669"/>
    <property type="project" value="UniProtKB-KW"/>
</dbReference>
<keyword evidence="1" id="KW-0489">Methyltransferase</keyword>
<accession>A0ABZ1K4S4</accession>